<keyword evidence="10" id="KW-0539">Nucleus</keyword>
<gene>
    <name evidence="14" type="primary">LOC118768072</name>
    <name evidence="15" type="synonym">LOC118768075</name>
</gene>
<feature type="domain" description="C2H2-type" evidence="12">
    <location>
        <begin position="92"/>
        <end position="119"/>
    </location>
</feature>
<keyword evidence="4" id="KW-0677">Repeat</keyword>
<dbReference type="RefSeq" id="XP_036369760.1">
    <property type="nucleotide sequence ID" value="XM_036513867.1"/>
</dbReference>
<dbReference type="PROSITE" id="PS00028">
    <property type="entry name" value="ZINC_FINGER_C2H2_1"/>
    <property type="match status" value="2"/>
</dbReference>
<dbReference type="Proteomes" id="UP000515154">
    <property type="component" value="Linkage group LG27"/>
</dbReference>
<evidence type="ECO:0000313" key="15">
    <source>
        <dbReference type="RefSeq" id="XP_036369764.1"/>
    </source>
</evidence>
<dbReference type="KEGG" id="osn:118768072"/>
<comment type="similarity">
    <text evidence="2">Belongs to the krueppel C2H2-type zinc-finger protein family.</text>
</comment>
<dbReference type="FunFam" id="3.30.160.60:FF:000725">
    <property type="entry name" value="zinc finger protein 205 isoform X1"/>
    <property type="match status" value="1"/>
</dbReference>
<evidence type="ECO:0000256" key="10">
    <source>
        <dbReference type="ARBA" id="ARBA00023242"/>
    </source>
</evidence>
<comment type="subcellular location">
    <subcellularLocation>
        <location evidence="1">Nucleus</location>
    </subcellularLocation>
</comment>
<dbReference type="InterPro" id="IPR051497">
    <property type="entry name" value="Dev/Hematopoietic_TF"/>
</dbReference>
<evidence type="ECO:0000256" key="11">
    <source>
        <dbReference type="PROSITE-ProRule" id="PRU00042"/>
    </source>
</evidence>
<dbReference type="AlphaFoldDB" id="A0A7E6FQC6"/>
<evidence type="ECO:0000256" key="8">
    <source>
        <dbReference type="ARBA" id="ARBA00023125"/>
    </source>
</evidence>
<proteinExistence type="inferred from homology"/>
<evidence type="ECO:0000256" key="2">
    <source>
        <dbReference type="ARBA" id="ARBA00006991"/>
    </source>
</evidence>
<keyword evidence="5 11" id="KW-0863">Zinc-finger</keyword>
<sequence length="135" mass="15756">MGRGELYPFYPDTTREVFRGFAAIDSTEEILPAHKDVCRHFQYHNMLTNILTLHKRIHTGEKPYHCEICGKSFSRNSYLVTHNRIHTGEKPYHCEICGKSFSRNSYLVTHNRIHTGERPYHCDICGKSFSHNSDL</sequence>
<dbReference type="PROSITE" id="PS50157">
    <property type="entry name" value="ZINC_FINGER_C2H2_2"/>
    <property type="match status" value="3"/>
</dbReference>
<evidence type="ECO:0000256" key="1">
    <source>
        <dbReference type="ARBA" id="ARBA00004123"/>
    </source>
</evidence>
<dbReference type="Pfam" id="PF00096">
    <property type="entry name" value="zf-C2H2"/>
    <property type="match status" value="3"/>
</dbReference>
<dbReference type="FunFam" id="3.30.160.60:FF:002343">
    <property type="entry name" value="Zinc finger protein 33A"/>
    <property type="match status" value="1"/>
</dbReference>
<dbReference type="GO" id="GO:0000978">
    <property type="term" value="F:RNA polymerase II cis-regulatory region sequence-specific DNA binding"/>
    <property type="evidence" value="ECO:0007669"/>
    <property type="project" value="TreeGrafter"/>
</dbReference>
<evidence type="ECO:0000313" key="13">
    <source>
        <dbReference type="Proteomes" id="UP000515154"/>
    </source>
</evidence>
<dbReference type="GO" id="GO:0003700">
    <property type="term" value="F:DNA-binding transcription factor activity"/>
    <property type="evidence" value="ECO:0007669"/>
    <property type="project" value="TreeGrafter"/>
</dbReference>
<dbReference type="GO" id="GO:0008270">
    <property type="term" value="F:zinc ion binding"/>
    <property type="evidence" value="ECO:0007669"/>
    <property type="project" value="UniProtKB-KW"/>
</dbReference>
<evidence type="ECO:0000259" key="12">
    <source>
        <dbReference type="PROSITE" id="PS50157"/>
    </source>
</evidence>
<organism evidence="13 14">
    <name type="scientific">Octopus sinensis</name>
    <name type="common">East Asian common octopus</name>
    <dbReference type="NCBI Taxonomy" id="2607531"/>
    <lineage>
        <taxon>Eukaryota</taxon>
        <taxon>Metazoa</taxon>
        <taxon>Spiralia</taxon>
        <taxon>Lophotrochozoa</taxon>
        <taxon>Mollusca</taxon>
        <taxon>Cephalopoda</taxon>
        <taxon>Coleoidea</taxon>
        <taxon>Octopodiformes</taxon>
        <taxon>Octopoda</taxon>
        <taxon>Incirrata</taxon>
        <taxon>Octopodidae</taxon>
        <taxon>Octopus</taxon>
    </lineage>
</organism>
<dbReference type="FunFam" id="3.30.160.60:FF:001049">
    <property type="entry name" value="zinc finger protein 319"/>
    <property type="match status" value="1"/>
</dbReference>
<dbReference type="InterPro" id="IPR013087">
    <property type="entry name" value="Znf_C2H2_type"/>
</dbReference>
<feature type="domain" description="C2H2-type" evidence="12">
    <location>
        <begin position="64"/>
        <end position="91"/>
    </location>
</feature>
<protein>
    <submittedName>
        <fullName evidence="14 15">Zinc finger protein 723-like</fullName>
    </submittedName>
</protein>
<reference evidence="14 15" key="1">
    <citation type="submission" date="2025-08" db="UniProtKB">
        <authorList>
            <consortium name="RefSeq"/>
        </authorList>
    </citation>
    <scope>IDENTIFICATION</scope>
</reference>
<keyword evidence="7" id="KW-0805">Transcription regulation</keyword>
<keyword evidence="13" id="KW-1185">Reference proteome</keyword>
<evidence type="ECO:0000256" key="4">
    <source>
        <dbReference type="ARBA" id="ARBA00022737"/>
    </source>
</evidence>
<dbReference type="GO" id="GO:0006357">
    <property type="term" value="P:regulation of transcription by RNA polymerase II"/>
    <property type="evidence" value="ECO:0007669"/>
    <property type="project" value="TreeGrafter"/>
</dbReference>
<evidence type="ECO:0000256" key="7">
    <source>
        <dbReference type="ARBA" id="ARBA00023015"/>
    </source>
</evidence>
<keyword evidence="6" id="KW-0862">Zinc</keyword>
<dbReference type="SUPFAM" id="SSF57667">
    <property type="entry name" value="beta-beta-alpha zinc fingers"/>
    <property type="match status" value="2"/>
</dbReference>
<evidence type="ECO:0000256" key="3">
    <source>
        <dbReference type="ARBA" id="ARBA00022723"/>
    </source>
</evidence>
<evidence type="ECO:0000256" key="6">
    <source>
        <dbReference type="ARBA" id="ARBA00022833"/>
    </source>
</evidence>
<dbReference type="PANTHER" id="PTHR45993">
    <property type="entry name" value="B-CELL LYMPHOMA/LEUKEMIA 11"/>
    <property type="match status" value="1"/>
</dbReference>
<dbReference type="Gene3D" id="3.30.160.60">
    <property type="entry name" value="Classic Zinc Finger"/>
    <property type="match status" value="4"/>
</dbReference>
<dbReference type="InterPro" id="IPR036236">
    <property type="entry name" value="Znf_C2H2_sf"/>
</dbReference>
<evidence type="ECO:0000256" key="5">
    <source>
        <dbReference type="ARBA" id="ARBA00022771"/>
    </source>
</evidence>
<dbReference type="KEGG" id="osn:118768075"/>
<keyword evidence="3" id="KW-0479">Metal-binding</keyword>
<feature type="domain" description="C2H2-type" evidence="12">
    <location>
        <begin position="120"/>
        <end position="135"/>
    </location>
</feature>
<accession>A0A7E6FQC6</accession>
<name>A0A7E6FQC6_9MOLL</name>
<dbReference type="GO" id="GO:0005634">
    <property type="term" value="C:nucleus"/>
    <property type="evidence" value="ECO:0007669"/>
    <property type="project" value="UniProtKB-SubCell"/>
</dbReference>
<evidence type="ECO:0000313" key="14">
    <source>
        <dbReference type="RefSeq" id="XP_036369760.1"/>
    </source>
</evidence>
<dbReference type="RefSeq" id="XP_036369764.1">
    <property type="nucleotide sequence ID" value="XM_036513871.1"/>
</dbReference>
<dbReference type="SMART" id="SM00355">
    <property type="entry name" value="ZnF_C2H2"/>
    <property type="match status" value="2"/>
</dbReference>
<dbReference type="PANTHER" id="PTHR45993:SF10">
    <property type="entry name" value="ZINC FINGER PROTEIN 208 ISOFORM X1-RELATED"/>
    <property type="match status" value="1"/>
</dbReference>
<keyword evidence="9" id="KW-0804">Transcription</keyword>
<keyword evidence="8" id="KW-0238">DNA-binding</keyword>
<evidence type="ECO:0000256" key="9">
    <source>
        <dbReference type="ARBA" id="ARBA00023163"/>
    </source>
</evidence>